<dbReference type="GO" id="GO:0006644">
    <property type="term" value="P:phospholipid metabolic process"/>
    <property type="evidence" value="ECO:0007669"/>
    <property type="project" value="InterPro"/>
</dbReference>
<comment type="subcellular location">
    <subcellularLocation>
        <location evidence="1">Membrane</location>
    </subcellularLocation>
</comment>
<keyword evidence="4" id="KW-0472">Membrane</keyword>
<keyword evidence="5" id="KW-0012">Acyltransferase</keyword>
<evidence type="ECO:0000256" key="5">
    <source>
        <dbReference type="ARBA" id="ARBA00023315"/>
    </source>
</evidence>
<dbReference type="InterPro" id="IPR000872">
    <property type="entry name" value="Tafazzin"/>
</dbReference>
<dbReference type="GO" id="GO:0008374">
    <property type="term" value="F:O-acyltransferase activity"/>
    <property type="evidence" value="ECO:0007669"/>
    <property type="project" value="TreeGrafter"/>
</dbReference>
<name>A0A2P2JSK7_RHIMU</name>
<organism evidence="7">
    <name type="scientific">Rhizophora mucronata</name>
    <name type="common">Asiatic mangrove</name>
    <dbReference type="NCBI Taxonomy" id="61149"/>
    <lineage>
        <taxon>Eukaryota</taxon>
        <taxon>Viridiplantae</taxon>
        <taxon>Streptophyta</taxon>
        <taxon>Embryophyta</taxon>
        <taxon>Tracheophyta</taxon>
        <taxon>Spermatophyta</taxon>
        <taxon>Magnoliopsida</taxon>
        <taxon>eudicotyledons</taxon>
        <taxon>Gunneridae</taxon>
        <taxon>Pentapetalae</taxon>
        <taxon>rosids</taxon>
        <taxon>fabids</taxon>
        <taxon>Malpighiales</taxon>
        <taxon>Rhizophoraceae</taxon>
        <taxon>Rhizophora</taxon>
    </lineage>
</organism>
<sequence>MEWAARRTHLGGIPRKAVFTVVGLFAKAWVNLFNTTSVHNADTLIRLVRSRPPGVPLITVSNHMST</sequence>
<evidence type="ECO:0000313" key="7">
    <source>
        <dbReference type="EMBL" id="MBW96439.1"/>
    </source>
</evidence>
<dbReference type="AlphaFoldDB" id="A0A2P2JSK7"/>
<evidence type="ECO:0000256" key="3">
    <source>
        <dbReference type="ARBA" id="ARBA00023098"/>
    </source>
</evidence>
<comment type="similarity">
    <text evidence="6">Belongs to the taffazin family.</text>
</comment>
<reference evidence="7" key="1">
    <citation type="submission" date="2018-02" db="EMBL/GenBank/DDBJ databases">
        <title>Rhizophora mucronata_Transcriptome.</title>
        <authorList>
            <person name="Meera S.P."/>
            <person name="Sreeshan A."/>
            <person name="Augustine A."/>
        </authorList>
    </citation>
    <scope>NUCLEOTIDE SEQUENCE</scope>
    <source>
        <tissue evidence="7">Leaf</tissue>
    </source>
</reference>
<proteinExistence type="inferred from homology"/>
<protein>
    <recommendedName>
        <fullName evidence="6">Tafazzin family protein</fullName>
    </recommendedName>
</protein>
<keyword evidence="2" id="KW-0808">Transferase</keyword>
<dbReference type="EMBL" id="GGEC01015956">
    <property type="protein sequence ID" value="MBW96439.1"/>
    <property type="molecule type" value="Transcribed_RNA"/>
</dbReference>
<evidence type="ECO:0000256" key="6">
    <source>
        <dbReference type="RuleBase" id="RU365062"/>
    </source>
</evidence>
<dbReference type="PANTHER" id="PTHR12497:SF5">
    <property type="entry name" value="N-ACYLPHOSPHATIDYLETHANOLAMINE SYNTHASE"/>
    <property type="match status" value="1"/>
</dbReference>
<dbReference type="GO" id="GO:0016020">
    <property type="term" value="C:membrane"/>
    <property type="evidence" value="ECO:0007669"/>
    <property type="project" value="UniProtKB-SubCell"/>
</dbReference>
<evidence type="ECO:0000256" key="2">
    <source>
        <dbReference type="ARBA" id="ARBA00022679"/>
    </source>
</evidence>
<evidence type="ECO:0000256" key="1">
    <source>
        <dbReference type="ARBA" id="ARBA00004370"/>
    </source>
</evidence>
<accession>A0A2P2JSK7</accession>
<dbReference type="PANTHER" id="PTHR12497">
    <property type="entry name" value="TAZ PROTEIN TAFAZZIN"/>
    <property type="match status" value="1"/>
</dbReference>
<keyword evidence="3" id="KW-0443">Lipid metabolism</keyword>
<evidence type="ECO:0000256" key="4">
    <source>
        <dbReference type="ARBA" id="ARBA00023136"/>
    </source>
</evidence>